<evidence type="ECO:0000256" key="5">
    <source>
        <dbReference type="SAM" id="Phobius"/>
    </source>
</evidence>
<evidence type="ECO:0000313" key="6">
    <source>
        <dbReference type="EMBL" id="KAH7363151.1"/>
    </source>
</evidence>
<gene>
    <name evidence="6" type="ORF">B0T11DRAFT_339809</name>
</gene>
<dbReference type="EMBL" id="JAGPXD010000003">
    <property type="protein sequence ID" value="KAH7363151.1"/>
    <property type="molecule type" value="Genomic_DNA"/>
</dbReference>
<dbReference type="AlphaFoldDB" id="A0A8K0TKG8"/>
<protein>
    <submittedName>
        <fullName evidence="6">Uncharacterized protein</fullName>
    </submittedName>
</protein>
<keyword evidence="2 5" id="KW-0812">Transmembrane</keyword>
<dbReference type="SUPFAM" id="SSF144083">
    <property type="entry name" value="Magnesium transport protein CorA, transmembrane region"/>
    <property type="match status" value="1"/>
</dbReference>
<evidence type="ECO:0000256" key="3">
    <source>
        <dbReference type="ARBA" id="ARBA00022989"/>
    </source>
</evidence>
<dbReference type="InterPro" id="IPR045863">
    <property type="entry name" value="CorA_TM1_TM2"/>
</dbReference>
<comment type="caution">
    <text evidence="6">The sequence shown here is derived from an EMBL/GenBank/DDBJ whole genome shotgun (WGS) entry which is preliminary data.</text>
</comment>
<dbReference type="GO" id="GO:0016020">
    <property type="term" value="C:membrane"/>
    <property type="evidence" value="ECO:0007669"/>
    <property type="project" value="UniProtKB-SubCell"/>
</dbReference>
<sequence>MLDDAKKCAAKTAHIWRKSDGVWIEQTVPACSQTDEGVRPGDYTTPDDPIDVSIWFIQADNARNCPDCKQEISTAARIPDLWWTGYCRNSNGHFGYEELTNNDGKPGEVVTWTRFLVKILQDKNQDDYRWLKFNILIHWNPSTSRTNILLFDLPVALQPPVLASLKLAAQDNHAAGAADPFWPYPSLVEHLVSNQDEAVWALRTLVRRIEKTRQVSSDMSSRIFTRMHDLARHAVHISETLSVGVDSLAALVDRHAVFMEQRAAGTESTTVHDRLLAFQNLLLSLRRRSDSNHQRLQNEIQLAFNIVSWRDAAISRDIATATQVDSAAMKTIAILTTAFLPATFVAAIFSTSFFSLDDAGQWVMSGKFWLYWAFAIPISLATTGWWVYWQRGKFPSPAVHEDDKQQGL</sequence>
<evidence type="ECO:0000256" key="2">
    <source>
        <dbReference type="ARBA" id="ARBA00022692"/>
    </source>
</evidence>
<keyword evidence="4 5" id="KW-0472">Membrane</keyword>
<feature type="transmembrane region" description="Helical" evidence="5">
    <location>
        <begin position="332"/>
        <end position="356"/>
    </location>
</feature>
<keyword evidence="7" id="KW-1185">Reference proteome</keyword>
<evidence type="ECO:0000313" key="7">
    <source>
        <dbReference type="Proteomes" id="UP000813385"/>
    </source>
</evidence>
<keyword evidence="3 5" id="KW-1133">Transmembrane helix</keyword>
<evidence type="ECO:0000256" key="4">
    <source>
        <dbReference type="ARBA" id="ARBA00023136"/>
    </source>
</evidence>
<comment type="subcellular location">
    <subcellularLocation>
        <location evidence="1">Membrane</location>
        <topology evidence="1">Multi-pass membrane protein</topology>
    </subcellularLocation>
</comment>
<evidence type="ECO:0000256" key="1">
    <source>
        <dbReference type="ARBA" id="ARBA00004141"/>
    </source>
</evidence>
<organism evidence="6 7">
    <name type="scientific">Plectosphaerella cucumerina</name>
    <dbReference type="NCBI Taxonomy" id="40658"/>
    <lineage>
        <taxon>Eukaryota</taxon>
        <taxon>Fungi</taxon>
        <taxon>Dikarya</taxon>
        <taxon>Ascomycota</taxon>
        <taxon>Pezizomycotina</taxon>
        <taxon>Sordariomycetes</taxon>
        <taxon>Hypocreomycetidae</taxon>
        <taxon>Glomerellales</taxon>
        <taxon>Plectosphaerellaceae</taxon>
        <taxon>Plectosphaerella</taxon>
    </lineage>
</organism>
<accession>A0A8K0TKG8</accession>
<dbReference type="Gene3D" id="1.20.58.340">
    <property type="entry name" value="Magnesium transport protein CorA, transmembrane region"/>
    <property type="match status" value="1"/>
</dbReference>
<feature type="transmembrane region" description="Helical" evidence="5">
    <location>
        <begin position="368"/>
        <end position="388"/>
    </location>
</feature>
<dbReference type="Proteomes" id="UP000813385">
    <property type="component" value="Unassembled WGS sequence"/>
</dbReference>
<reference evidence="6" key="1">
    <citation type="journal article" date="2021" name="Nat. Commun.">
        <title>Genetic determinants of endophytism in the Arabidopsis root mycobiome.</title>
        <authorList>
            <person name="Mesny F."/>
            <person name="Miyauchi S."/>
            <person name="Thiergart T."/>
            <person name="Pickel B."/>
            <person name="Atanasova L."/>
            <person name="Karlsson M."/>
            <person name="Huettel B."/>
            <person name="Barry K.W."/>
            <person name="Haridas S."/>
            <person name="Chen C."/>
            <person name="Bauer D."/>
            <person name="Andreopoulos W."/>
            <person name="Pangilinan J."/>
            <person name="LaButti K."/>
            <person name="Riley R."/>
            <person name="Lipzen A."/>
            <person name="Clum A."/>
            <person name="Drula E."/>
            <person name="Henrissat B."/>
            <person name="Kohler A."/>
            <person name="Grigoriev I.V."/>
            <person name="Martin F.M."/>
            <person name="Hacquard S."/>
        </authorList>
    </citation>
    <scope>NUCLEOTIDE SEQUENCE</scope>
    <source>
        <strain evidence="6">MPI-CAGE-AT-0016</strain>
    </source>
</reference>
<dbReference type="OrthoDB" id="5207033at2759"/>
<name>A0A8K0TKG8_9PEZI</name>
<proteinExistence type="predicted"/>